<accession>A0A0C3B3J9</accession>
<feature type="region of interest" description="Disordered" evidence="1">
    <location>
        <begin position="21"/>
        <end position="40"/>
    </location>
</feature>
<evidence type="ECO:0000256" key="1">
    <source>
        <dbReference type="SAM" id="MobiDB-lite"/>
    </source>
</evidence>
<proteinExistence type="predicted"/>
<name>A0A0C3B3J9_PILCF</name>
<protein>
    <submittedName>
        <fullName evidence="2">Uncharacterized protein</fullName>
    </submittedName>
</protein>
<dbReference type="HOGENOM" id="CLU_2850500_0_0_1"/>
<dbReference type="Proteomes" id="UP000054166">
    <property type="component" value="Unassembled WGS sequence"/>
</dbReference>
<evidence type="ECO:0000313" key="2">
    <source>
        <dbReference type="EMBL" id="KIM80763.1"/>
    </source>
</evidence>
<dbReference type="EMBL" id="KN833002">
    <property type="protein sequence ID" value="KIM80763.1"/>
    <property type="molecule type" value="Genomic_DNA"/>
</dbReference>
<reference evidence="3" key="2">
    <citation type="submission" date="2015-01" db="EMBL/GenBank/DDBJ databases">
        <title>Evolutionary Origins and Diversification of the Mycorrhizal Mutualists.</title>
        <authorList>
            <consortium name="DOE Joint Genome Institute"/>
            <consortium name="Mycorrhizal Genomics Consortium"/>
            <person name="Kohler A."/>
            <person name="Kuo A."/>
            <person name="Nagy L.G."/>
            <person name="Floudas D."/>
            <person name="Copeland A."/>
            <person name="Barry K.W."/>
            <person name="Cichocki N."/>
            <person name="Veneault-Fourrey C."/>
            <person name="LaButti K."/>
            <person name="Lindquist E.A."/>
            <person name="Lipzen A."/>
            <person name="Lundell T."/>
            <person name="Morin E."/>
            <person name="Murat C."/>
            <person name="Riley R."/>
            <person name="Ohm R."/>
            <person name="Sun H."/>
            <person name="Tunlid A."/>
            <person name="Henrissat B."/>
            <person name="Grigoriev I.V."/>
            <person name="Hibbett D.S."/>
            <person name="Martin F."/>
        </authorList>
    </citation>
    <scope>NUCLEOTIDE SEQUENCE [LARGE SCALE GENOMIC DNA]</scope>
    <source>
        <strain evidence="3">F 1598</strain>
    </source>
</reference>
<evidence type="ECO:0000313" key="3">
    <source>
        <dbReference type="Proteomes" id="UP000054166"/>
    </source>
</evidence>
<keyword evidence="3" id="KW-1185">Reference proteome</keyword>
<reference evidence="2 3" key="1">
    <citation type="submission" date="2014-04" db="EMBL/GenBank/DDBJ databases">
        <authorList>
            <consortium name="DOE Joint Genome Institute"/>
            <person name="Kuo A."/>
            <person name="Tarkka M."/>
            <person name="Buscot F."/>
            <person name="Kohler A."/>
            <person name="Nagy L.G."/>
            <person name="Floudas D."/>
            <person name="Copeland A."/>
            <person name="Barry K.W."/>
            <person name="Cichocki N."/>
            <person name="Veneault-Fourrey C."/>
            <person name="LaButti K."/>
            <person name="Lindquist E.A."/>
            <person name="Lipzen A."/>
            <person name="Lundell T."/>
            <person name="Morin E."/>
            <person name="Murat C."/>
            <person name="Sun H."/>
            <person name="Tunlid A."/>
            <person name="Henrissat B."/>
            <person name="Grigoriev I.V."/>
            <person name="Hibbett D.S."/>
            <person name="Martin F."/>
            <person name="Nordberg H.P."/>
            <person name="Cantor M.N."/>
            <person name="Hua S.X."/>
        </authorList>
    </citation>
    <scope>NUCLEOTIDE SEQUENCE [LARGE SCALE GENOMIC DNA]</scope>
    <source>
        <strain evidence="2 3">F 1598</strain>
    </source>
</reference>
<dbReference type="AlphaFoldDB" id="A0A0C3B3J9"/>
<sequence length="65" mass="7309">MYATTAGVTYVENVQRDCSDINHHTRATSRKNEGKPNHLSHQDEAQVINHSSQACSYTILTHGRQ</sequence>
<dbReference type="InParanoid" id="A0A0C3B3J9"/>
<organism evidence="2 3">
    <name type="scientific">Piloderma croceum (strain F 1598)</name>
    <dbReference type="NCBI Taxonomy" id="765440"/>
    <lineage>
        <taxon>Eukaryota</taxon>
        <taxon>Fungi</taxon>
        <taxon>Dikarya</taxon>
        <taxon>Basidiomycota</taxon>
        <taxon>Agaricomycotina</taxon>
        <taxon>Agaricomycetes</taxon>
        <taxon>Agaricomycetidae</taxon>
        <taxon>Atheliales</taxon>
        <taxon>Atheliaceae</taxon>
        <taxon>Piloderma</taxon>
    </lineage>
</organism>
<gene>
    <name evidence="2" type="ORF">PILCRDRAFT_822029</name>
</gene>
<feature type="compositionally biased region" description="Basic and acidic residues" evidence="1">
    <location>
        <begin position="30"/>
        <end position="40"/>
    </location>
</feature>